<evidence type="ECO:0000256" key="2">
    <source>
        <dbReference type="ARBA" id="ARBA00007317"/>
    </source>
</evidence>
<feature type="compositionally biased region" description="Low complexity" evidence="7">
    <location>
        <begin position="198"/>
        <end position="208"/>
    </location>
</feature>
<dbReference type="InterPro" id="IPR001078">
    <property type="entry name" value="2-oxoacid_DH_actylTfrase"/>
</dbReference>
<name>A0AAU8A892_9FIRM</name>
<evidence type="ECO:0000256" key="4">
    <source>
        <dbReference type="ARBA" id="ARBA00022823"/>
    </source>
</evidence>
<feature type="domain" description="Lipoyl-binding" evidence="8">
    <location>
        <begin position="102"/>
        <end position="177"/>
    </location>
</feature>
<dbReference type="PROSITE" id="PS50968">
    <property type="entry name" value="BIOTINYL_LIPOYL"/>
    <property type="match status" value="2"/>
</dbReference>
<feature type="domain" description="Lipoyl-binding" evidence="8">
    <location>
        <begin position="2"/>
        <end position="77"/>
    </location>
</feature>
<evidence type="ECO:0000256" key="7">
    <source>
        <dbReference type="SAM" id="MobiDB-lite"/>
    </source>
</evidence>
<dbReference type="SUPFAM" id="SSF52777">
    <property type="entry name" value="CoA-dependent acyltransferases"/>
    <property type="match status" value="1"/>
</dbReference>
<evidence type="ECO:0000256" key="3">
    <source>
        <dbReference type="ARBA" id="ARBA00022679"/>
    </source>
</evidence>
<dbReference type="SUPFAM" id="SSF47005">
    <property type="entry name" value="Peripheral subunit-binding domain of 2-oxo acid dehydrogenase complex"/>
    <property type="match status" value="1"/>
</dbReference>
<dbReference type="AlphaFoldDB" id="A0AAU8A892"/>
<evidence type="ECO:0000256" key="1">
    <source>
        <dbReference type="ARBA" id="ARBA00001938"/>
    </source>
</evidence>
<dbReference type="InterPro" id="IPR004167">
    <property type="entry name" value="PSBD"/>
</dbReference>
<sequence length="511" mass="54992">MARKMALPKIGVNMTEAVIAKWLVKPGDKVNEGDPIIEAETDKSTQEIYATESGIVAKLLADEGQTVECYSDIMVLVDEGEEYQEETAEPQKEQAAAPQAGVRRMQLPKIGVNMTEAVIAKWLVKPGDKVNEGDPIIEAETDKSTQEIYATESGIVAKLLADEGQTVECYSDIMVLVDEGVEYKEEDLPEKAEEPKAQEAASPAAPAPAPIASAAPAVVPAGARVRISPLAKKIAKENGIDFRLVPPETPGGRIVKKDVLRFLESGGAAAANAAGAAVPAAEYEDVPMPNIRKVIAKSMHASLSEMAQLTHSFSFDATQIMAYRKLVKENAEKLGLANITFNDIILYAVSRVLPKHKDLNAHFLGDKMRYFTDVNLGMAVDTPRGLLVPTIFGANKLSLNEIALKAKELAKQAQEGTISPDLLSGASFTVSNLGTFGVEHFTPVINPPQTGILGVNNIQTRLKMVDGEAVPYQAMGISLTYDHRALDGAPASRFAQELCRTLENFMALLAK</sequence>
<feature type="domain" description="Peripheral subunit-binding (PSBD)" evidence="9">
    <location>
        <begin position="226"/>
        <end position="263"/>
    </location>
</feature>
<dbReference type="EC" id="2.3.1.-" evidence="6"/>
<dbReference type="Gene3D" id="2.40.50.100">
    <property type="match status" value="2"/>
</dbReference>
<dbReference type="EMBL" id="CP117826">
    <property type="protein sequence ID" value="XCC62049.1"/>
    <property type="molecule type" value="Genomic_DNA"/>
</dbReference>
<evidence type="ECO:0000256" key="6">
    <source>
        <dbReference type="RuleBase" id="RU003423"/>
    </source>
</evidence>
<evidence type="ECO:0000256" key="5">
    <source>
        <dbReference type="ARBA" id="ARBA00023315"/>
    </source>
</evidence>
<dbReference type="GO" id="GO:0016407">
    <property type="term" value="F:acetyltransferase activity"/>
    <property type="evidence" value="ECO:0007669"/>
    <property type="project" value="TreeGrafter"/>
</dbReference>
<comment type="cofactor">
    <cofactor evidence="1 6">
        <name>(R)-lipoate</name>
        <dbReference type="ChEBI" id="CHEBI:83088"/>
    </cofactor>
</comment>
<protein>
    <recommendedName>
        <fullName evidence="6">Dihydrolipoamide acetyltransferase component of pyruvate dehydrogenase complex</fullName>
        <ecNumber evidence="6">2.3.1.-</ecNumber>
    </recommendedName>
</protein>
<dbReference type="InterPro" id="IPR000089">
    <property type="entry name" value="Biotin_lipoyl"/>
</dbReference>
<keyword evidence="4 6" id="KW-0450">Lipoyl</keyword>
<dbReference type="InterPro" id="IPR003016">
    <property type="entry name" value="2-oxoA_DH_lipoyl-BS"/>
</dbReference>
<reference evidence="10" key="1">
    <citation type="submission" date="2023-02" db="EMBL/GenBank/DDBJ databases">
        <title>Gut commensal Christensenella minuta modulates host metabolism via a new class of secondary bile acids.</title>
        <authorList>
            <person name="Liu C."/>
        </authorList>
    </citation>
    <scope>NUCLEOTIDE SEQUENCE</scope>
    <source>
        <strain evidence="10">CA70</strain>
    </source>
</reference>
<comment type="similarity">
    <text evidence="2 6">Belongs to the 2-oxoacid dehydrogenase family.</text>
</comment>
<feature type="region of interest" description="Disordered" evidence="7">
    <location>
        <begin position="186"/>
        <end position="208"/>
    </location>
</feature>
<dbReference type="PROSITE" id="PS00189">
    <property type="entry name" value="LIPOYL"/>
    <property type="match status" value="2"/>
</dbReference>
<dbReference type="PROSITE" id="PS51826">
    <property type="entry name" value="PSBD"/>
    <property type="match status" value="1"/>
</dbReference>
<accession>A0AAU8A892</accession>
<gene>
    <name evidence="10" type="ORF">PUP29_11030</name>
</gene>
<dbReference type="Pfam" id="PF02817">
    <property type="entry name" value="E3_binding"/>
    <property type="match status" value="1"/>
</dbReference>
<dbReference type="InterPro" id="IPR050743">
    <property type="entry name" value="2-oxoacid_DH_E2_comp"/>
</dbReference>
<dbReference type="CDD" id="cd06849">
    <property type="entry name" value="lipoyl_domain"/>
    <property type="match status" value="2"/>
</dbReference>
<dbReference type="Gene3D" id="4.10.320.10">
    <property type="entry name" value="E3-binding domain"/>
    <property type="match status" value="1"/>
</dbReference>
<dbReference type="Pfam" id="PF00364">
    <property type="entry name" value="Biotin_lipoyl"/>
    <property type="match status" value="2"/>
</dbReference>
<dbReference type="InterPro" id="IPR023213">
    <property type="entry name" value="CAT-like_dom_sf"/>
</dbReference>
<dbReference type="RefSeq" id="WP_079545778.1">
    <property type="nucleotide sequence ID" value="NZ_CP117826.1"/>
</dbReference>
<evidence type="ECO:0000313" key="10">
    <source>
        <dbReference type="EMBL" id="XCC62049.1"/>
    </source>
</evidence>
<dbReference type="PANTHER" id="PTHR43178">
    <property type="entry name" value="DIHYDROLIPOAMIDE ACETYLTRANSFERASE COMPONENT OF PYRUVATE DEHYDROGENASE COMPLEX"/>
    <property type="match status" value="1"/>
</dbReference>
<dbReference type="Gene3D" id="3.30.559.10">
    <property type="entry name" value="Chloramphenicol acetyltransferase-like domain"/>
    <property type="match status" value="1"/>
</dbReference>
<dbReference type="InterPro" id="IPR011053">
    <property type="entry name" value="Single_hybrid_motif"/>
</dbReference>
<dbReference type="SUPFAM" id="SSF51230">
    <property type="entry name" value="Single hybrid motif"/>
    <property type="match status" value="2"/>
</dbReference>
<keyword evidence="3 6" id="KW-0808">Transferase</keyword>
<proteinExistence type="inferred from homology"/>
<evidence type="ECO:0000259" key="8">
    <source>
        <dbReference type="PROSITE" id="PS50968"/>
    </source>
</evidence>
<keyword evidence="5 6" id="KW-0012">Acyltransferase</keyword>
<dbReference type="Pfam" id="PF00198">
    <property type="entry name" value="2-oxoacid_dh"/>
    <property type="match status" value="1"/>
</dbReference>
<dbReference type="GO" id="GO:0031405">
    <property type="term" value="F:lipoic acid binding"/>
    <property type="evidence" value="ECO:0007669"/>
    <property type="project" value="TreeGrafter"/>
</dbReference>
<dbReference type="PANTHER" id="PTHR43178:SF5">
    <property type="entry name" value="LIPOAMIDE ACYLTRANSFERASE COMPONENT OF BRANCHED-CHAIN ALPHA-KETO ACID DEHYDROGENASE COMPLEX, MITOCHONDRIAL"/>
    <property type="match status" value="1"/>
</dbReference>
<dbReference type="GO" id="GO:0005737">
    <property type="term" value="C:cytoplasm"/>
    <property type="evidence" value="ECO:0007669"/>
    <property type="project" value="TreeGrafter"/>
</dbReference>
<evidence type="ECO:0000259" key="9">
    <source>
        <dbReference type="PROSITE" id="PS51826"/>
    </source>
</evidence>
<dbReference type="InterPro" id="IPR036625">
    <property type="entry name" value="E3-bd_dom_sf"/>
</dbReference>
<organism evidence="10">
    <name type="scientific">Christensenella massiliensis</name>
    <dbReference type="NCBI Taxonomy" id="1805714"/>
    <lineage>
        <taxon>Bacteria</taxon>
        <taxon>Bacillati</taxon>
        <taxon>Bacillota</taxon>
        <taxon>Clostridia</taxon>
        <taxon>Christensenellales</taxon>
        <taxon>Christensenellaceae</taxon>
        <taxon>Christensenella</taxon>
    </lineage>
</organism>